<accession>A0A3N0CIB9</accession>
<sequence length="284" mass="32204">MRHTYECPLRWADMDLLGHINNVAYVDYLQEARIAMLAEVRKIVGSRPEEGVVVVRHELDFAAPLKYRKRPVLIDTWVSEVRAGSFTTAYEIYDETPEGRVVYLRAWSRLAPMSLATGAPRRLGAEERDALAAYVEPAEPRTALTAEGRSQHVYPVHVRWSDLDTYHHVNNVKFIEYFQESRIAYTRSFHQEGDVFGAFVVARIDVDFLRPITYRAEPYEAHNWISKVGRTSAVFASEIRDGDAVLARSQVVAVGFDPDTQRSAPLPPDHHGRLLEQLALSGLG</sequence>
<dbReference type="PANTHER" id="PTHR31793">
    <property type="entry name" value="4-HYDROXYBENZOYL-COA THIOESTERASE FAMILY MEMBER"/>
    <property type="match status" value="1"/>
</dbReference>
<dbReference type="EMBL" id="RJSE01000007">
    <property type="protein sequence ID" value="RNL63180.1"/>
    <property type="molecule type" value="Genomic_DNA"/>
</dbReference>
<dbReference type="InterPro" id="IPR050563">
    <property type="entry name" value="4-hydroxybenzoyl-CoA_TE"/>
</dbReference>
<dbReference type="GO" id="GO:0047617">
    <property type="term" value="F:fatty acyl-CoA hydrolase activity"/>
    <property type="evidence" value="ECO:0007669"/>
    <property type="project" value="TreeGrafter"/>
</dbReference>
<keyword evidence="2" id="KW-1185">Reference proteome</keyword>
<dbReference type="OrthoDB" id="9799036at2"/>
<dbReference type="InterPro" id="IPR029069">
    <property type="entry name" value="HotDog_dom_sf"/>
</dbReference>
<dbReference type="CDD" id="cd00586">
    <property type="entry name" value="4HBT"/>
    <property type="match status" value="2"/>
</dbReference>
<dbReference type="Gene3D" id="3.10.129.10">
    <property type="entry name" value="Hotdog Thioesterase"/>
    <property type="match status" value="2"/>
</dbReference>
<evidence type="ECO:0000313" key="1">
    <source>
        <dbReference type="EMBL" id="RNL63180.1"/>
    </source>
</evidence>
<dbReference type="SUPFAM" id="SSF54637">
    <property type="entry name" value="Thioesterase/thiol ester dehydrase-isomerase"/>
    <property type="match status" value="2"/>
</dbReference>
<dbReference type="RefSeq" id="WP_123228473.1">
    <property type="nucleotide sequence ID" value="NZ_RJSE01000007.1"/>
</dbReference>
<dbReference type="PANTHER" id="PTHR31793:SF24">
    <property type="entry name" value="LONG-CHAIN ACYL-COA THIOESTERASE FADM"/>
    <property type="match status" value="1"/>
</dbReference>
<dbReference type="Proteomes" id="UP000267128">
    <property type="component" value="Unassembled WGS sequence"/>
</dbReference>
<protein>
    <submittedName>
        <fullName evidence="1">Acyl-CoA thioesterase</fullName>
    </submittedName>
</protein>
<dbReference type="AlphaFoldDB" id="A0A3N0CIB9"/>
<proteinExistence type="predicted"/>
<gene>
    <name evidence="1" type="ORF">EFK50_15880</name>
</gene>
<evidence type="ECO:0000313" key="2">
    <source>
        <dbReference type="Proteomes" id="UP000267128"/>
    </source>
</evidence>
<name>A0A3N0CIB9_9ACTN</name>
<dbReference type="Pfam" id="PF13279">
    <property type="entry name" value="4HBT_2"/>
    <property type="match status" value="2"/>
</dbReference>
<reference evidence="1 2" key="1">
    <citation type="submission" date="2018-11" db="EMBL/GenBank/DDBJ databases">
        <authorList>
            <person name="Li F."/>
        </authorList>
    </citation>
    <scope>NUCLEOTIDE SEQUENCE [LARGE SCALE GENOMIC DNA]</scope>
    <source>
        <strain evidence="1 2">Gsoil 097</strain>
    </source>
</reference>
<comment type="caution">
    <text evidence="1">The sequence shown here is derived from an EMBL/GenBank/DDBJ whole genome shotgun (WGS) entry which is preliminary data.</text>
</comment>
<organism evidence="1 2">
    <name type="scientific">Nocardioides marmoriginsengisoli</name>
    <dbReference type="NCBI Taxonomy" id="661483"/>
    <lineage>
        <taxon>Bacteria</taxon>
        <taxon>Bacillati</taxon>
        <taxon>Actinomycetota</taxon>
        <taxon>Actinomycetes</taxon>
        <taxon>Propionibacteriales</taxon>
        <taxon>Nocardioidaceae</taxon>
        <taxon>Nocardioides</taxon>
    </lineage>
</organism>